<organism evidence="1 2">
    <name type="scientific">Brassica campestris</name>
    <name type="common">Field mustard</name>
    <dbReference type="NCBI Taxonomy" id="3711"/>
    <lineage>
        <taxon>Eukaryota</taxon>
        <taxon>Viridiplantae</taxon>
        <taxon>Streptophyta</taxon>
        <taxon>Embryophyta</taxon>
        <taxon>Tracheophyta</taxon>
        <taxon>Spermatophyta</taxon>
        <taxon>Magnoliopsida</taxon>
        <taxon>eudicotyledons</taxon>
        <taxon>Gunneridae</taxon>
        <taxon>Pentapetalae</taxon>
        <taxon>rosids</taxon>
        <taxon>malvids</taxon>
        <taxon>Brassicales</taxon>
        <taxon>Brassicaceae</taxon>
        <taxon>Brassiceae</taxon>
        <taxon>Brassica</taxon>
    </lineage>
</organism>
<reference evidence="1 2" key="1">
    <citation type="submission" date="2021-07" db="EMBL/GenBank/DDBJ databases">
        <authorList>
            <consortium name="Genoscope - CEA"/>
            <person name="William W."/>
        </authorList>
    </citation>
    <scope>NUCLEOTIDE SEQUENCE [LARGE SCALE GENOMIC DNA]</scope>
</reference>
<accession>A0A8D9DBE6</accession>
<evidence type="ECO:0000313" key="1">
    <source>
        <dbReference type="EMBL" id="CAG7874210.1"/>
    </source>
</evidence>
<dbReference type="EMBL" id="LS974621">
    <property type="protein sequence ID" value="CAG7874210.1"/>
    <property type="molecule type" value="Genomic_DNA"/>
</dbReference>
<dbReference type="AlphaFoldDB" id="A0A8D9DBE6"/>
<gene>
    <name evidence="1" type="ORF">BRAPAZ1V2_A05P07310.2</name>
</gene>
<dbReference type="Proteomes" id="UP000694005">
    <property type="component" value="Chromosome A05"/>
</dbReference>
<sequence length="52" mass="6320">MLPVVWAFDSFLWTKFLGIIRCFRRLWISSMYVSQFYQSNSDGKKKLYVYLS</sequence>
<proteinExistence type="predicted"/>
<evidence type="ECO:0000313" key="2">
    <source>
        <dbReference type="Proteomes" id="UP000694005"/>
    </source>
</evidence>
<name>A0A8D9DBE6_BRACM</name>
<dbReference type="Gramene" id="A05p07310.2_BraZ1">
    <property type="protein sequence ID" value="A05p07310.2_BraZ1.CDS.1"/>
    <property type="gene ID" value="A05g07310.2_BraZ1"/>
</dbReference>
<protein>
    <submittedName>
        <fullName evidence="1">Uncharacterized protein</fullName>
    </submittedName>
</protein>